<evidence type="ECO:0000259" key="2">
    <source>
        <dbReference type="Pfam" id="PF23666"/>
    </source>
</evidence>
<dbReference type="EMBL" id="JAAVJH010000002">
    <property type="protein sequence ID" value="NJR77868.1"/>
    <property type="molecule type" value="Genomic_DNA"/>
</dbReference>
<sequence>MATLVLTTVGGAIGGPIGAALGALAGQAIDRRLLAPPARQGPRLTELALQTSTYGTQIPRVFGTMRVAGTVIWSTDLIETRARRRGGKGQPATASYSYAASFAVALSARPVLRVGRIWADGKLLRGAAGDWKSATGFRLHRGDEDQAADPLIASLSNPTPAHRGIAYAVFEELQLADFGNRIPSLTFEVTADERAVPVGAIARELGAGAIVGEGPTATVDGFAAAGSGVAGALETLAQAAGAWFVPQGGGLAMRDAAAGPATVLDADVAQEMVRGTIDAVPLSLSLSHYDAARDYQIGRQLARRPGAGHGHLAIELPAALSAAQARRIADAALLARETARVRRRVTADIGSIGVAPGDPVRVAGETGDWRVTQASVEGMQVTLDLVPVAAGVTARPADAGRPILEADHPAGRTVLEVFELPPLDDALPDVPQLLIAAAGTEAGWRGAALSISRDGIAWEDAGATAPPAIIGMLDLPVRATTAALTDHAETLTVVFAHDDVGLEPAGAAALAGGANLALLGDELIQFADAARLSPRRWRLSGLWRGRRGTAVAAHDAGARFVLIERATLVALPLADASRPVSVSASGIGDGVNAATRTVAPTRLSVAPPAPVHLRAHRDTAGGLRASWIRRSRRGWRWEDGVDVPLVEERETYRVVVDQAGTIREWIVDTPAFALAAGGIGAGPATVSVRQIGTLAPSPAATITI</sequence>
<feature type="domain" description="Rcc01698-like C-terminal" evidence="2">
    <location>
        <begin position="468"/>
        <end position="561"/>
    </location>
</feature>
<accession>A0ABX1CMD4</accession>
<feature type="domain" description="Tip attachment protein J" evidence="1">
    <location>
        <begin position="232"/>
        <end position="373"/>
    </location>
</feature>
<organism evidence="3 4">
    <name type="scientific">Sphingomonas corticis</name>
    <dbReference type="NCBI Taxonomy" id="2722791"/>
    <lineage>
        <taxon>Bacteria</taxon>
        <taxon>Pseudomonadati</taxon>
        <taxon>Pseudomonadota</taxon>
        <taxon>Alphaproteobacteria</taxon>
        <taxon>Sphingomonadales</taxon>
        <taxon>Sphingomonadaceae</taxon>
        <taxon>Sphingomonas</taxon>
    </lineage>
</organism>
<dbReference type="Proteomes" id="UP000732399">
    <property type="component" value="Unassembled WGS sequence"/>
</dbReference>
<gene>
    <name evidence="3" type="ORF">HBH26_04450</name>
</gene>
<proteinExistence type="predicted"/>
<keyword evidence="4" id="KW-1185">Reference proteome</keyword>
<reference evidence="3 4" key="1">
    <citation type="submission" date="2020-03" db="EMBL/GenBank/DDBJ databases">
        <authorList>
            <person name="Wang L."/>
            <person name="He N."/>
            <person name="Li Y."/>
            <person name="Fang Y."/>
            <person name="Zhang F."/>
        </authorList>
    </citation>
    <scope>NUCLEOTIDE SEQUENCE [LARGE SCALE GENOMIC DNA]</scope>
    <source>
        <strain evidence="3 4">36D10-4-7</strain>
    </source>
</reference>
<evidence type="ECO:0000313" key="3">
    <source>
        <dbReference type="EMBL" id="NJR77868.1"/>
    </source>
</evidence>
<comment type="caution">
    <text evidence="3">The sequence shown here is derived from an EMBL/GenBank/DDBJ whole genome shotgun (WGS) entry which is preliminary data.</text>
</comment>
<dbReference type="InterPro" id="IPR056490">
    <property type="entry name" value="Rcc01698_C"/>
</dbReference>
<protein>
    <recommendedName>
        <fullName evidence="5">Tip attachment protein J domain-containing protein</fullName>
    </recommendedName>
</protein>
<evidence type="ECO:0000259" key="1">
    <source>
        <dbReference type="Pfam" id="PF13550"/>
    </source>
</evidence>
<name>A0ABX1CMD4_9SPHN</name>
<evidence type="ECO:0008006" key="5">
    <source>
        <dbReference type="Google" id="ProtNLM"/>
    </source>
</evidence>
<dbReference type="RefSeq" id="WP_168133375.1">
    <property type="nucleotide sequence ID" value="NZ_JAAVJH010000002.1"/>
</dbReference>
<evidence type="ECO:0000313" key="4">
    <source>
        <dbReference type="Proteomes" id="UP000732399"/>
    </source>
</evidence>
<dbReference type="Pfam" id="PF13550">
    <property type="entry name" value="Phage-tail_3"/>
    <property type="match status" value="1"/>
</dbReference>
<dbReference type="InterPro" id="IPR032876">
    <property type="entry name" value="J_dom"/>
</dbReference>
<dbReference type="Pfam" id="PF23666">
    <property type="entry name" value="Rcc01698_C"/>
    <property type="match status" value="1"/>
</dbReference>